<name>A0A160VDY1_9ZZZZ</name>
<gene>
    <name evidence="2" type="ORF">MGWOODY_Mmi1186</name>
</gene>
<evidence type="ECO:0000259" key="1">
    <source>
        <dbReference type="PROSITE" id="PS51352"/>
    </source>
</evidence>
<organism evidence="2">
    <name type="scientific">hydrothermal vent metagenome</name>
    <dbReference type="NCBI Taxonomy" id="652676"/>
    <lineage>
        <taxon>unclassified sequences</taxon>
        <taxon>metagenomes</taxon>
        <taxon>ecological metagenomes</taxon>
    </lineage>
</organism>
<evidence type="ECO:0000313" key="2">
    <source>
        <dbReference type="EMBL" id="CUV08635.1"/>
    </source>
</evidence>
<dbReference type="SUPFAM" id="SSF52833">
    <property type="entry name" value="Thioredoxin-like"/>
    <property type="match status" value="1"/>
</dbReference>
<dbReference type="InterPro" id="IPR013740">
    <property type="entry name" value="Redoxin"/>
</dbReference>
<dbReference type="AlphaFoldDB" id="A0A160VDY1"/>
<dbReference type="PANTHER" id="PTHR43640:SF1">
    <property type="entry name" value="THIOREDOXIN-DEPENDENT PEROXIREDOXIN"/>
    <property type="match status" value="1"/>
</dbReference>
<dbReference type="Gene3D" id="3.40.30.10">
    <property type="entry name" value="Glutaredoxin"/>
    <property type="match status" value="1"/>
</dbReference>
<reference evidence="2" key="1">
    <citation type="submission" date="2015-10" db="EMBL/GenBank/DDBJ databases">
        <authorList>
            <person name="Gilbert D.G."/>
        </authorList>
    </citation>
    <scope>NUCLEOTIDE SEQUENCE</scope>
</reference>
<dbReference type="Pfam" id="PF08534">
    <property type="entry name" value="Redoxin"/>
    <property type="match status" value="1"/>
</dbReference>
<dbReference type="PANTHER" id="PTHR43640">
    <property type="entry name" value="OS07G0260300 PROTEIN"/>
    <property type="match status" value="1"/>
</dbReference>
<dbReference type="CDD" id="cd02969">
    <property type="entry name" value="PRX_like1"/>
    <property type="match status" value="1"/>
</dbReference>
<protein>
    <submittedName>
        <fullName evidence="2">Alkyl hydroperoxide reductase and/or thiol-specific antioxidant family (AhpC/TSA) protein</fullName>
    </submittedName>
</protein>
<proteinExistence type="predicted"/>
<dbReference type="PROSITE" id="PS51352">
    <property type="entry name" value="THIOREDOXIN_2"/>
    <property type="match status" value="1"/>
</dbReference>
<sequence>MKKLIFVATLLFCFGIQAKELDLGSVLPLEDVIMMDISGKKVSLGQAKGENGLLVIFSCNTCPWVIKWEDRYVELAKKYQSKGVGMIALNSNETTFGSVDSMDKMKAHAKDKGYNFYYAMDSGAKLAREFGATKTPHVYLFNAEDQLVYRGAIDDNAKKPNKVKKPYVADAINAMLAGNTIKYASTKALGCGIKFKD</sequence>
<dbReference type="InterPro" id="IPR013766">
    <property type="entry name" value="Thioredoxin_domain"/>
</dbReference>
<dbReference type="EMBL" id="FAXC01000096">
    <property type="protein sequence ID" value="CUV08635.1"/>
    <property type="molecule type" value="Genomic_DNA"/>
</dbReference>
<dbReference type="InterPro" id="IPR036249">
    <property type="entry name" value="Thioredoxin-like_sf"/>
</dbReference>
<dbReference type="GO" id="GO:0016491">
    <property type="term" value="F:oxidoreductase activity"/>
    <property type="evidence" value="ECO:0007669"/>
    <property type="project" value="InterPro"/>
</dbReference>
<feature type="domain" description="Thioredoxin" evidence="1">
    <location>
        <begin position="21"/>
        <end position="177"/>
    </location>
</feature>
<accession>A0A160VDY1</accession>
<dbReference type="InterPro" id="IPR047262">
    <property type="entry name" value="PRX-like1"/>
</dbReference>